<dbReference type="PANTHER" id="PTHR37463:SF1">
    <property type="entry name" value="DUF2256 DOMAIN-CONTAINING PROTEIN"/>
    <property type="match status" value="1"/>
</dbReference>
<dbReference type="Proteomes" id="UP000306402">
    <property type="component" value="Unassembled WGS sequence"/>
</dbReference>
<protein>
    <submittedName>
        <fullName evidence="1">DUF2256 domain-containing protein</fullName>
    </submittedName>
</protein>
<name>A0A5R9L2V8_9BACT</name>
<dbReference type="Pfam" id="PF10013">
    <property type="entry name" value="DUF2256"/>
    <property type="match status" value="1"/>
</dbReference>
<dbReference type="OrthoDB" id="27194at2"/>
<dbReference type="AlphaFoldDB" id="A0A5R9L2V8"/>
<organism evidence="1 2">
    <name type="scientific">Dyadobacter luticola</name>
    <dbReference type="NCBI Taxonomy" id="1979387"/>
    <lineage>
        <taxon>Bacteria</taxon>
        <taxon>Pseudomonadati</taxon>
        <taxon>Bacteroidota</taxon>
        <taxon>Cytophagia</taxon>
        <taxon>Cytophagales</taxon>
        <taxon>Spirosomataceae</taxon>
        <taxon>Dyadobacter</taxon>
    </lineage>
</organism>
<reference evidence="1 2" key="1">
    <citation type="submission" date="2019-05" db="EMBL/GenBank/DDBJ databases">
        <authorList>
            <person name="Qu J.-H."/>
        </authorList>
    </citation>
    <scope>NUCLEOTIDE SEQUENCE [LARGE SCALE GENOMIC DNA]</scope>
    <source>
        <strain evidence="1 2">T17</strain>
    </source>
</reference>
<dbReference type="RefSeq" id="WP_138364105.1">
    <property type="nucleotide sequence ID" value="NZ_VCEJ01000002.1"/>
</dbReference>
<sequence length="45" mass="5547">MKGIKKQDLPEKNCVVCGRPFTWRKKWEKVWDEVKYCSEKCRRTK</sequence>
<keyword evidence="2" id="KW-1185">Reference proteome</keyword>
<dbReference type="EMBL" id="VCEJ01000002">
    <property type="protein sequence ID" value="TLV02896.1"/>
    <property type="molecule type" value="Genomic_DNA"/>
</dbReference>
<evidence type="ECO:0000313" key="2">
    <source>
        <dbReference type="Proteomes" id="UP000306402"/>
    </source>
</evidence>
<accession>A0A5R9L2V8</accession>
<dbReference type="PIRSF" id="PIRSF037205">
    <property type="entry name" value="UCP037205"/>
    <property type="match status" value="1"/>
</dbReference>
<proteinExistence type="predicted"/>
<dbReference type="PANTHER" id="PTHR37463">
    <property type="entry name" value="GSL3115 PROTEIN"/>
    <property type="match status" value="1"/>
</dbReference>
<comment type="caution">
    <text evidence="1">The sequence shown here is derived from an EMBL/GenBank/DDBJ whole genome shotgun (WGS) entry which is preliminary data.</text>
</comment>
<evidence type="ECO:0000313" key="1">
    <source>
        <dbReference type="EMBL" id="TLV02896.1"/>
    </source>
</evidence>
<dbReference type="InterPro" id="IPR017136">
    <property type="entry name" value="UCP037205"/>
</dbReference>
<gene>
    <name evidence="1" type="ORF">FEN17_04595</name>
</gene>